<dbReference type="Gene3D" id="3.10.105.10">
    <property type="entry name" value="Dipeptide-binding Protein, Domain 3"/>
    <property type="match status" value="1"/>
</dbReference>
<dbReference type="InterPro" id="IPR000914">
    <property type="entry name" value="SBP_5_dom"/>
</dbReference>
<protein>
    <recommendedName>
        <fullName evidence="1">Solute-binding protein family 5 domain-containing protein</fullName>
    </recommendedName>
</protein>
<name>A0ABQ0SXN8_9BACL</name>
<evidence type="ECO:0000313" key="2">
    <source>
        <dbReference type="EMBL" id="GED28165.1"/>
    </source>
</evidence>
<dbReference type="Proteomes" id="UP000317180">
    <property type="component" value="Unassembled WGS sequence"/>
</dbReference>
<reference evidence="2 3" key="1">
    <citation type="submission" date="2019-06" db="EMBL/GenBank/DDBJ databases">
        <title>Whole genome shotgun sequence of Brevibacillus agri NBRC 15538.</title>
        <authorList>
            <person name="Hosoyama A."/>
            <person name="Uohara A."/>
            <person name="Ohji S."/>
            <person name="Ichikawa N."/>
        </authorList>
    </citation>
    <scope>NUCLEOTIDE SEQUENCE [LARGE SCALE GENOMIC DNA]</scope>
    <source>
        <strain evidence="2 3">NBRC 15538</strain>
    </source>
</reference>
<dbReference type="PANTHER" id="PTHR30290:SF72">
    <property type="entry name" value="HTH-TYPE TRANSCRIPTIONAL REGULATOR SGRR"/>
    <property type="match status" value="1"/>
</dbReference>
<dbReference type="InterPro" id="IPR039424">
    <property type="entry name" value="SBP_5"/>
</dbReference>
<dbReference type="Pfam" id="PF00496">
    <property type="entry name" value="SBP_bac_5"/>
    <property type="match status" value="1"/>
</dbReference>
<keyword evidence="3" id="KW-1185">Reference proteome</keyword>
<sequence>MKKNILFHHGRELSARDVVFSLERLRANPDLYEASWMFRGIEQIGAVDARTVRIVLQEPNYLFLRLLAAPPASIVPEEIVQEAAETFGKNPVGTGPFQLVRLDEGICILEAFPAHFQGRPQLDRVEILLFPDLETGSLREPDWTAVMMSHEAAAKAEALREAAVRASSDWCDLETLFSCCNLLIFNQRLTGPQNHPKFRQALDLLIDRELIVAELGGDRIYPAKGFRPYSPALATLAADSAPRQNRADIAALLAESGYQGETLRLVTTSYHEPDARWIQARCQSCGIPVEVAIREPFDLRTTGLCPRMTVCFSEML</sequence>
<dbReference type="SUPFAM" id="SSF53850">
    <property type="entry name" value="Periplasmic binding protein-like II"/>
    <property type="match status" value="1"/>
</dbReference>
<gene>
    <name evidence="2" type="ORF">BAG01nite_42670</name>
</gene>
<comment type="caution">
    <text evidence="2">The sequence shown here is derived from an EMBL/GenBank/DDBJ whole genome shotgun (WGS) entry which is preliminary data.</text>
</comment>
<feature type="domain" description="Solute-binding protein family 5" evidence="1">
    <location>
        <begin position="2"/>
        <end position="293"/>
    </location>
</feature>
<dbReference type="Gene3D" id="3.40.190.10">
    <property type="entry name" value="Periplasmic binding protein-like II"/>
    <property type="match status" value="1"/>
</dbReference>
<proteinExistence type="predicted"/>
<organism evidence="2 3">
    <name type="scientific">Brevibacillus agri</name>
    <dbReference type="NCBI Taxonomy" id="51101"/>
    <lineage>
        <taxon>Bacteria</taxon>
        <taxon>Bacillati</taxon>
        <taxon>Bacillota</taxon>
        <taxon>Bacilli</taxon>
        <taxon>Bacillales</taxon>
        <taxon>Paenibacillaceae</taxon>
        <taxon>Brevibacillus</taxon>
    </lineage>
</organism>
<dbReference type="PANTHER" id="PTHR30290">
    <property type="entry name" value="PERIPLASMIC BINDING COMPONENT OF ABC TRANSPORTER"/>
    <property type="match status" value="1"/>
</dbReference>
<evidence type="ECO:0000259" key="1">
    <source>
        <dbReference type="Pfam" id="PF00496"/>
    </source>
</evidence>
<dbReference type="EMBL" id="BJOD01000061">
    <property type="protein sequence ID" value="GED28165.1"/>
    <property type="molecule type" value="Genomic_DNA"/>
</dbReference>
<accession>A0ABQ0SXN8</accession>
<evidence type="ECO:0000313" key="3">
    <source>
        <dbReference type="Proteomes" id="UP000317180"/>
    </source>
</evidence>